<sequence length="131" mass="13724">MPMATALGDTLASRWKIPPPWGKVLRVGLGMLEGDLPAAQLEPAPEELLLQVKLWGVRSGHMGARLPGVRGAPATVGSSIPSPSVCRHLPSTAAGVGAWLLGHGLLPTWVGGRMGWMVEAPGPERGLDTQR</sequence>
<gene>
    <name evidence="1" type="ORF">KIL84_009353</name>
</gene>
<organism evidence="1 2">
    <name type="scientific">Mauremys mutica</name>
    <name type="common">yellowpond turtle</name>
    <dbReference type="NCBI Taxonomy" id="74926"/>
    <lineage>
        <taxon>Eukaryota</taxon>
        <taxon>Metazoa</taxon>
        <taxon>Chordata</taxon>
        <taxon>Craniata</taxon>
        <taxon>Vertebrata</taxon>
        <taxon>Euteleostomi</taxon>
        <taxon>Archelosauria</taxon>
        <taxon>Testudinata</taxon>
        <taxon>Testudines</taxon>
        <taxon>Cryptodira</taxon>
        <taxon>Durocryptodira</taxon>
        <taxon>Testudinoidea</taxon>
        <taxon>Geoemydidae</taxon>
        <taxon>Geoemydinae</taxon>
        <taxon>Mauremys</taxon>
    </lineage>
</organism>
<keyword evidence="2" id="KW-1185">Reference proteome</keyword>
<proteinExistence type="predicted"/>
<name>A0A9D3XIF0_9SAUR</name>
<protein>
    <submittedName>
        <fullName evidence="1">Uncharacterized protein</fullName>
    </submittedName>
</protein>
<dbReference type="Proteomes" id="UP000827986">
    <property type="component" value="Unassembled WGS sequence"/>
</dbReference>
<evidence type="ECO:0000313" key="1">
    <source>
        <dbReference type="EMBL" id="KAH1180517.1"/>
    </source>
</evidence>
<accession>A0A9D3XIF0</accession>
<dbReference type="EMBL" id="JAHDVG010000470">
    <property type="protein sequence ID" value="KAH1180517.1"/>
    <property type="molecule type" value="Genomic_DNA"/>
</dbReference>
<reference evidence="1" key="1">
    <citation type="submission" date="2021-09" db="EMBL/GenBank/DDBJ databases">
        <title>The genome of Mauremys mutica provides insights into the evolution of semi-aquatic lifestyle.</title>
        <authorList>
            <person name="Gong S."/>
            <person name="Gao Y."/>
        </authorList>
    </citation>
    <scope>NUCLEOTIDE SEQUENCE</scope>
    <source>
        <strain evidence="1">MM-2020</strain>
        <tissue evidence="1">Muscle</tissue>
    </source>
</reference>
<dbReference type="AlphaFoldDB" id="A0A9D3XIF0"/>
<evidence type="ECO:0000313" key="2">
    <source>
        <dbReference type="Proteomes" id="UP000827986"/>
    </source>
</evidence>
<comment type="caution">
    <text evidence="1">The sequence shown here is derived from an EMBL/GenBank/DDBJ whole genome shotgun (WGS) entry which is preliminary data.</text>
</comment>